<dbReference type="AlphaFoldDB" id="A0A0G0ZGT7"/>
<accession>A0A0G0ZGT7</accession>
<sequence length="385" mass="44583">MENFEAVKDKEIKNKPEQNKSRRALALRNIRELGVYFVLGTSMLMGRIGWDEYGEYKETQRIEVFKSGEIEKKDIKTNLSLIETNDKEYKMSAEHLRETLLETYPLSWIDNISSISQSVEAPRPDSRYGEEINKHSTTIASCRKNFLSAKSEIIFYSKANLSSLQEVDEVLSHELGHAYQFSLATNKEELDQKIKQRLTEDDRYFSSYVETIVNKNKQIEEEAREREYWAEIVKQFFTDASELNIKDFQIVASEIAKTDPSFNWAEAKERRDDIILRAYQEQGKIFVAIENFNTQDEIRNDKLLIAIEFKYAGHHYRANLEGGKEFVGSKVELFRRSDGFVCYRKAGVGSSGKYLSFFFKPGPNSRVSIYQTSTGEKITEINAIS</sequence>
<evidence type="ECO:0000313" key="2">
    <source>
        <dbReference type="Proteomes" id="UP000034753"/>
    </source>
</evidence>
<dbReference type="GO" id="GO:0008237">
    <property type="term" value="F:metallopeptidase activity"/>
    <property type="evidence" value="ECO:0007669"/>
    <property type="project" value="InterPro"/>
</dbReference>
<protein>
    <submittedName>
        <fullName evidence="1">Uncharacterized protein</fullName>
    </submittedName>
</protein>
<name>A0A0G0ZGT7_9BACT</name>
<dbReference type="Proteomes" id="UP000034753">
    <property type="component" value="Unassembled WGS sequence"/>
</dbReference>
<gene>
    <name evidence="1" type="ORF">UU67_C0056G0005</name>
</gene>
<organism evidence="1 2">
    <name type="scientific">Candidatus Daviesbacteria bacterium GW2011_GWB1_41_5</name>
    <dbReference type="NCBI Taxonomy" id="1618429"/>
    <lineage>
        <taxon>Bacteria</taxon>
        <taxon>Candidatus Daviesiibacteriota</taxon>
    </lineage>
</organism>
<dbReference type="InterPro" id="IPR024079">
    <property type="entry name" value="MetalloPept_cat_dom_sf"/>
</dbReference>
<evidence type="ECO:0000313" key="1">
    <source>
        <dbReference type="EMBL" id="KKS12213.1"/>
    </source>
</evidence>
<reference evidence="1 2" key="1">
    <citation type="journal article" date="2015" name="Nature">
        <title>rRNA introns, odd ribosomes, and small enigmatic genomes across a large radiation of phyla.</title>
        <authorList>
            <person name="Brown C.T."/>
            <person name="Hug L.A."/>
            <person name="Thomas B.C."/>
            <person name="Sharon I."/>
            <person name="Castelle C.J."/>
            <person name="Singh A."/>
            <person name="Wilkins M.J."/>
            <person name="Williams K.H."/>
            <person name="Banfield J.F."/>
        </authorList>
    </citation>
    <scope>NUCLEOTIDE SEQUENCE [LARGE SCALE GENOMIC DNA]</scope>
</reference>
<proteinExistence type="predicted"/>
<dbReference type="Gene3D" id="3.40.390.10">
    <property type="entry name" value="Collagenase (Catalytic Domain)"/>
    <property type="match status" value="1"/>
</dbReference>
<comment type="caution">
    <text evidence="1">The sequence shown here is derived from an EMBL/GenBank/DDBJ whole genome shotgun (WGS) entry which is preliminary data.</text>
</comment>
<dbReference type="EMBL" id="LCBN01000056">
    <property type="protein sequence ID" value="KKS12213.1"/>
    <property type="molecule type" value="Genomic_DNA"/>
</dbReference>